<dbReference type="OrthoDB" id="9785602at2"/>
<organism evidence="2 3">
    <name type="scientific">Ktedonosporobacter rubrisoli</name>
    <dbReference type="NCBI Taxonomy" id="2509675"/>
    <lineage>
        <taxon>Bacteria</taxon>
        <taxon>Bacillati</taxon>
        <taxon>Chloroflexota</taxon>
        <taxon>Ktedonobacteria</taxon>
        <taxon>Ktedonobacterales</taxon>
        <taxon>Ktedonosporobacteraceae</taxon>
        <taxon>Ktedonosporobacter</taxon>
    </lineage>
</organism>
<accession>A0A4P6JWB0</accession>
<dbReference type="Pfam" id="PF13302">
    <property type="entry name" value="Acetyltransf_3"/>
    <property type="match status" value="1"/>
</dbReference>
<reference evidence="2 3" key="1">
    <citation type="submission" date="2019-01" db="EMBL/GenBank/DDBJ databases">
        <title>Ktedonosporobacter rubrisoli SCAWS-G2.</title>
        <authorList>
            <person name="Huang Y."/>
            <person name="Yan B."/>
        </authorList>
    </citation>
    <scope>NUCLEOTIDE SEQUENCE [LARGE SCALE GENOMIC DNA]</scope>
    <source>
        <strain evidence="2 3">SCAWS-G2</strain>
    </source>
</reference>
<dbReference type="EMBL" id="CP035758">
    <property type="protein sequence ID" value="QBD79854.1"/>
    <property type="molecule type" value="Genomic_DNA"/>
</dbReference>
<dbReference type="AlphaFoldDB" id="A0A4P6JWB0"/>
<dbReference type="SUPFAM" id="SSF55729">
    <property type="entry name" value="Acyl-CoA N-acyltransferases (Nat)"/>
    <property type="match status" value="1"/>
</dbReference>
<name>A0A4P6JWB0_KTERU</name>
<dbReference type="PANTHER" id="PTHR43792">
    <property type="entry name" value="GNAT FAMILY, PUTATIVE (AFU_ORTHOLOGUE AFUA_3G00765)-RELATED-RELATED"/>
    <property type="match status" value="1"/>
</dbReference>
<dbReference type="Proteomes" id="UP000290365">
    <property type="component" value="Chromosome"/>
</dbReference>
<evidence type="ECO:0000313" key="2">
    <source>
        <dbReference type="EMBL" id="QBD79854.1"/>
    </source>
</evidence>
<protein>
    <submittedName>
        <fullName evidence="2">N-acetyltransferase</fullName>
    </submittedName>
</protein>
<dbReference type="GO" id="GO:0008999">
    <property type="term" value="F:protein-N-terminal-alanine acetyltransferase activity"/>
    <property type="evidence" value="ECO:0007669"/>
    <property type="project" value="TreeGrafter"/>
</dbReference>
<sequence>MSIDAAFTSFPCLTTERLQLRQIRPSDAEELYAILSDEEAMKYYGHLPHRTLADTYELIDKIQERYAQRTAIRWGIAFKGQDRLIGTCGFHHPDTGFHCAETGYELDRAFWRQGIMREAMRAILRYGFEELGLHRIEAIIDIKNVASKQLLLKLGFTYEGVLRERYYLNGVFEDEHYFGLLRDEWRKLTLQ</sequence>
<keyword evidence="3" id="KW-1185">Reference proteome</keyword>
<dbReference type="InterPro" id="IPR000182">
    <property type="entry name" value="GNAT_dom"/>
</dbReference>
<dbReference type="InterPro" id="IPR051531">
    <property type="entry name" value="N-acetyltransferase"/>
</dbReference>
<gene>
    <name evidence="2" type="ORF">EPA93_29295</name>
</gene>
<dbReference type="GO" id="GO:0005737">
    <property type="term" value="C:cytoplasm"/>
    <property type="evidence" value="ECO:0007669"/>
    <property type="project" value="TreeGrafter"/>
</dbReference>
<dbReference type="PANTHER" id="PTHR43792:SF9">
    <property type="entry name" value="RIBOSOMAL-PROTEIN-ALANINE ACETYLTRANSFERASE"/>
    <property type="match status" value="1"/>
</dbReference>
<keyword evidence="2" id="KW-0808">Transferase</keyword>
<dbReference type="KEGG" id="kbs:EPA93_29295"/>
<evidence type="ECO:0000259" key="1">
    <source>
        <dbReference type="PROSITE" id="PS51186"/>
    </source>
</evidence>
<proteinExistence type="predicted"/>
<dbReference type="PROSITE" id="PS51186">
    <property type="entry name" value="GNAT"/>
    <property type="match status" value="1"/>
</dbReference>
<evidence type="ECO:0000313" key="3">
    <source>
        <dbReference type="Proteomes" id="UP000290365"/>
    </source>
</evidence>
<dbReference type="Gene3D" id="3.40.630.30">
    <property type="match status" value="1"/>
</dbReference>
<feature type="domain" description="N-acetyltransferase" evidence="1">
    <location>
        <begin position="18"/>
        <end position="179"/>
    </location>
</feature>
<dbReference type="RefSeq" id="WP_129890920.1">
    <property type="nucleotide sequence ID" value="NZ_CP035758.1"/>
</dbReference>
<dbReference type="InterPro" id="IPR016181">
    <property type="entry name" value="Acyl_CoA_acyltransferase"/>
</dbReference>